<dbReference type="STRING" id="1537102.L0AZ69"/>
<dbReference type="eggNOG" id="ENOG502TN83">
    <property type="taxonomic scope" value="Eukaryota"/>
</dbReference>
<dbReference type="InterPro" id="IPR024603">
    <property type="entry name" value="COG_complex_COG2_C"/>
</dbReference>
<reference evidence="2 3" key="1">
    <citation type="journal article" date="2012" name="BMC Genomics">
        <title>Comparative genomic analysis and phylogenetic position of Theileria equi.</title>
        <authorList>
            <person name="Kappmeyer L.S."/>
            <person name="Thiagarajan M."/>
            <person name="Herndon D.R."/>
            <person name="Ramsay J.D."/>
            <person name="Caler E."/>
            <person name="Djikeng A."/>
            <person name="Gillespie J.J."/>
            <person name="Lau A.O."/>
            <person name="Roalson E.H."/>
            <person name="Silva J.C."/>
            <person name="Silva M.G."/>
            <person name="Suarez C.E."/>
            <person name="Ueti M.W."/>
            <person name="Nene V.M."/>
            <person name="Mealey R.H."/>
            <person name="Knowles D.P."/>
            <person name="Brayton K.A."/>
        </authorList>
    </citation>
    <scope>NUCLEOTIDE SEQUENCE [LARGE SCALE GENOMIC DNA]</scope>
    <source>
        <strain evidence="2 3">WA</strain>
    </source>
</reference>
<evidence type="ECO:0000259" key="1">
    <source>
        <dbReference type="Pfam" id="PF12022"/>
    </source>
</evidence>
<organism evidence="2 3">
    <name type="scientific">Theileria equi strain WA</name>
    <dbReference type="NCBI Taxonomy" id="1537102"/>
    <lineage>
        <taxon>Eukaryota</taxon>
        <taxon>Sar</taxon>
        <taxon>Alveolata</taxon>
        <taxon>Apicomplexa</taxon>
        <taxon>Aconoidasida</taxon>
        <taxon>Piroplasmida</taxon>
        <taxon>Theileriidae</taxon>
        <taxon>Theileria</taxon>
    </lineage>
</organism>
<dbReference type="InterPro" id="IPR009316">
    <property type="entry name" value="COG2"/>
</dbReference>
<dbReference type="GO" id="GO:0007030">
    <property type="term" value="P:Golgi organization"/>
    <property type="evidence" value="ECO:0007669"/>
    <property type="project" value="InterPro"/>
</dbReference>
<dbReference type="Pfam" id="PF12022">
    <property type="entry name" value="COG2_C"/>
    <property type="match status" value="1"/>
</dbReference>
<feature type="domain" description="COG complex component COG2 C-terminal" evidence="1">
    <location>
        <begin position="665"/>
        <end position="833"/>
    </location>
</feature>
<gene>
    <name evidence="2" type="ORF">BEWA_031640</name>
</gene>
<dbReference type="PANTHER" id="PTHR12961">
    <property type="entry name" value="CONSERVED OLIGOMERIC GOLGI COMPLEX COMPONENT 2"/>
    <property type="match status" value="1"/>
</dbReference>
<dbReference type="GO" id="GO:0016020">
    <property type="term" value="C:membrane"/>
    <property type="evidence" value="ECO:0007669"/>
    <property type="project" value="InterPro"/>
</dbReference>
<protein>
    <recommendedName>
        <fullName evidence="1">COG complex component COG2 C-terminal domain-containing protein</fullName>
    </recommendedName>
</protein>
<dbReference type="AlphaFoldDB" id="L0AZ69"/>
<dbReference type="OrthoDB" id="364453at2759"/>
<sequence>MDAPTADIYSESLDWIKSVNHQMRSPGAFISSRLETVSLEHVHREFSALLLATQSHSSALIRTVFADASSHDESLKMIIKSLWPVKDRITESCRSFEPIKDEYFLLRNRVENLLKRVAVLSYAKATIMTFMEAHEYFSSVCTEIIDSLNECKDNRPDNNQSSIDEAVKITEYIANNGYKVDGILQGSLVWTLFELVPKELGHVSSLLRKCKSYEQELGMLVDGKGTEWVVTSEATLGWADLGAFKTAFSVAKMEDCIDRLRISLATTIELYSSQLFSRLYKAYSELHNCSEDELTKNGLEEETQRLLSGLTSVIKGYNELRSGDASPLVCNFVTNFLDPFLQSTRLDGVRDDSNVFATLSQELDLFPKFVHYVEENILNEERSLVMRFLNDLSRKCGLETFRTLCIFDALAKAIFDHIYENYSWIFTAVYPEYFFQNYRAFERLLMLIEQRSDDATSHLFKWRGSLLPSSLGQRFCTGMICDNFVDNICTNVFKEFTKYNDIDGNFFISDDKKFYIRSSHVVYDEIRSMFSESKFLHHLFPQYLKGLYDIFWGYIGHMDSFISHMELGGDGGSEHWPSGLSFAYSTYVLHDIVIFRDCFRVSSARNVQKDIATEPGLASEQELGSIAKILLGKAGYPLFFFLKNGSINSSFSEPIDCWFGMAEIETALPNEDLEKLIIFTREIYGLVCTFLNMAYDKVDAMKTKLDKYIITSLYTSSKCSLQFIQSMPSKFRGSNKVEPKGASDYVKFLVAPLSSFKEFSSLVITNQESQDILSKTVARVVVDYIQNIKSLLESVETLNTSISKANNIMLDDQSKDFLIVDTSMIKRQISKDVTEFYDTCQTRFGINASTCPELEDLLEYVTY</sequence>
<keyword evidence="3" id="KW-1185">Reference proteome</keyword>
<dbReference type="KEGG" id="beq:BEWA_031640"/>
<proteinExistence type="predicted"/>
<dbReference type="Proteomes" id="UP000031512">
    <property type="component" value="Chromosome 1"/>
</dbReference>
<evidence type="ECO:0000313" key="2">
    <source>
        <dbReference type="EMBL" id="AFZ80311.1"/>
    </source>
</evidence>
<dbReference type="GO" id="GO:0015031">
    <property type="term" value="P:protein transport"/>
    <property type="evidence" value="ECO:0007669"/>
    <property type="project" value="InterPro"/>
</dbReference>
<dbReference type="RefSeq" id="XP_004829977.1">
    <property type="nucleotide sequence ID" value="XM_004829920.1"/>
</dbReference>
<dbReference type="PANTHER" id="PTHR12961:SF0">
    <property type="entry name" value="CONSERVED OLIGOMERIC GOLGI COMPLEX SUBUNIT 2"/>
    <property type="match status" value="1"/>
</dbReference>
<dbReference type="GO" id="GO:0017119">
    <property type="term" value="C:Golgi transport complex"/>
    <property type="evidence" value="ECO:0007669"/>
    <property type="project" value="TreeGrafter"/>
</dbReference>
<dbReference type="GO" id="GO:0006891">
    <property type="term" value="P:intra-Golgi vesicle-mediated transport"/>
    <property type="evidence" value="ECO:0007669"/>
    <property type="project" value="TreeGrafter"/>
</dbReference>
<dbReference type="EMBL" id="CP001669">
    <property type="protein sequence ID" value="AFZ80311.1"/>
    <property type="molecule type" value="Genomic_DNA"/>
</dbReference>
<dbReference type="VEuPathDB" id="PiroplasmaDB:BEWA_031640"/>
<name>L0AZ69_THEEQ</name>
<accession>L0AZ69</accession>
<evidence type="ECO:0000313" key="3">
    <source>
        <dbReference type="Proteomes" id="UP000031512"/>
    </source>
</evidence>
<dbReference type="GeneID" id="15806970"/>